<organism evidence="3 4">
    <name type="scientific">Halorutilus salinus</name>
    <dbReference type="NCBI Taxonomy" id="2487751"/>
    <lineage>
        <taxon>Archaea</taxon>
        <taxon>Methanobacteriati</taxon>
        <taxon>Methanobacteriota</taxon>
        <taxon>Stenosarchaea group</taxon>
        <taxon>Halobacteria</taxon>
        <taxon>Halorutilales</taxon>
        <taxon>Halorutilaceae</taxon>
        <taxon>Halorutilus</taxon>
    </lineage>
</organism>
<dbReference type="EC" id="2.1.1.63" evidence="3"/>
<dbReference type="PANTHER" id="PTHR10815">
    <property type="entry name" value="METHYLATED-DNA--PROTEIN-CYSTEINE METHYLTRANSFERASE"/>
    <property type="match status" value="1"/>
</dbReference>
<accession>A0A9Q4C509</accession>
<keyword evidence="1" id="KW-0227">DNA damage</keyword>
<keyword evidence="3" id="KW-0808">Transferase</keyword>
<evidence type="ECO:0000256" key="1">
    <source>
        <dbReference type="ARBA" id="ARBA00022763"/>
    </source>
</evidence>
<gene>
    <name evidence="3" type="ORF">EGH25_08090</name>
</gene>
<dbReference type="Gene3D" id="1.10.10.10">
    <property type="entry name" value="Winged helix-like DNA-binding domain superfamily/Winged helix DNA-binding domain"/>
    <property type="match status" value="1"/>
</dbReference>
<comment type="caution">
    <text evidence="3">The sequence shown here is derived from an EMBL/GenBank/DDBJ whole genome shotgun (WGS) entry which is preliminary data.</text>
</comment>
<dbReference type="RefSeq" id="WP_266087470.1">
    <property type="nucleotide sequence ID" value="NZ_RKLV01000007.1"/>
</dbReference>
<protein>
    <submittedName>
        <fullName evidence="3">Methylated-DNA--[protein]-cysteine S-methyltransferase</fullName>
        <ecNumber evidence="3">2.1.1.63</ecNumber>
    </submittedName>
</protein>
<feature type="domain" description="Methylated-DNA-[protein]-cysteine S-methyltransferase DNA binding" evidence="2">
    <location>
        <begin position="79"/>
        <end position="159"/>
    </location>
</feature>
<proteinExistence type="predicted"/>
<name>A0A9Q4C509_9EURY</name>
<dbReference type="InterPro" id="IPR036217">
    <property type="entry name" value="MethylDNA_cys_MeTrfase_DNAb"/>
</dbReference>
<dbReference type="GO" id="GO:0032259">
    <property type="term" value="P:methylation"/>
    <property type="evidence" value="ECO:0007669"/>
    <property type="project" value="UniProtKB-KW"/>
</dbReference>
<dbReference type="InterPro" id="IPR036388">
    <property type="entry name" value="WH-like_DNA-bd_sf"/>
</dbReference>
<evidence type="ECO:0000313" key="4">
    <source>
        <dbReference type="Proteomes" id="UP001149411"/>
    </source>
</evidence>
<keyword evidence="4" id="KW-1185">Reference proteome</keyword>
<evidence type="ECO:0000313" key="3">
    <source>
        <dbReference type="EMBL" id="MCX2819311.1"/>
    </source>
</evidence>
<dbReference type="SUPFAM" id="SSF46767">
    <property type="entry name" value="Methylated DNA-protein cysteine methyltransferase, C-terminal domain"/>
    <property type="match status" value="1"/>
</dbReference>
<keyword evidence="3" id="KW-0489">Methyltransferase</keyword>
<dbReference type="CDD" id="cd06445">
    <property type="entry name" value="ATase"/>
    <property type="match status" value="1"/>
</dbReference>
<dbReference type="Pfam" id="PF01035">
    <property type="entry name" value="DNA_binding_1"/>
    <property type="match status" value="1"/>
</dbReference>
<dbReference type="GO" id="GO:0003908">
    <property type="term" value="F:methylated-DNA-[protein]-cysteine S-methyltransferase activity"/>
    <property type="evidence" value="ECO:0007669"/>
    <property type="project" value="UniProtKB-EC"/>
</dbReference>
<dbReference type="InterPro" id="IPR014048">
    <property type="entry name" value="MethylDNA_cys_MeTrfase_DNA-bd"/>
</dbReference>
<sequence length="159" mass="16802">MGVGSGIEHRWSGYLGRYVQVGVASNSAVSVAFVDEPDAESVERAQGEGSDALRAVFAYLDGEGATPDVPYALTVSGVERRALERTRDVPYGTTTTYAEFGSSIGEGGDEEGVARVREALHGNPVPIVLPSHRIVAEDGIGGFVGPREVKRKLLELEGV</sequence>
<dbReference type="AlphaFoldDB" id="A0A9Q4C509"/>
<dbReference type="EMBL" id="RKLV01000007">
    <property type="protein sequence ID" value="MCX2819311.1"/>
    <property type="molecule type" value="Genomic_DNA"/>
</dbReference>
<evidence type="ECO:0000259" key="2">
    <source>
        <dbReference type="Pfam" id="PF01035"/>
    </source>
</evidence>
<reference evidence="3" key="1">
    <citation type="submission" date="2022-09" db="EMBL/GenBank/DDBJ databases">
        <title>Haloadaptaus new haloarchaeum isolated from saline soil.</title>
        <authorList>
            <person name="Duran-Viseras A."/>
            <person name="Sanchez-Porro C."/>
            <person name="Ventosa A."/>
        </authorList>
    </citation>
    <scope>NUCLEOTIDE SEQUENCE</scope>
    <source>
        <strain evidence="3">F3-133</strain>
    </source>
</reference>
<dbReference type="NCBIfam" id="TIGR00589">
    <property type="entry name" value="ogt"/>
    <property type="match status" value="1"/>
</dbReference>
<dbReference type="GO" id="GO:0006281">
    <property type="term" value="P:DNA repair"/>
    <property type="evidence" value="ECO:0007669"/>
    <property type="project" value="InterPro"/>
</dbReference>
<dbReference type="Proteomes" id="UP001149411">
    <property type="component" value="Unassembled WGS sequence"/>
</dbReference>
<dbReference type="PANTHER" id="PTHR10815:SF13">
    <property type="entry name" value="METHYLATED-DNA--PROTEIN-CYSTEINE METHYLTRANSFERASE"/>
    <property type="match status" value="1"/>
</dbReference>